<evidence type="ECO:0000256" key="8">
    <source>
        <dbReference type="ARBA" id="ARBA00023098"/>
    </source>
</evidence>
<accession>A0ABR4ZZF6</accession>
<evidence type="ECO:0000256" key="10">
    <source>
        <dbReference type="ARBA" id="ARBA00023264"/>
    </source>
</evidence>
<evidence type="ECO:0000256" key="3">
    <source>
        <dbReference type="ARBA" id="ARBA00022516"/>
    </source>
</evidence>
<protein>
    <submittedName>
        <fullName evidence="12">Diacylglycerol kinase</fullName>
    </submittedName>
</protein>
<dbReference type="RefSeq" id="WP_041067865.1">
    <property type="nucleotide sequence ID" value="NZ_JXAL01000034.1"/>
</dbReference>
<dbReference type="Gene3D" id="2.60.200.40">
    <property type="match status" value="1"/>
</dbReference>
<dbReference type="PANTHER" id="PTHR12358">
    <property type="entry name" value="SPHINGOSINE KINASE"/>
    <property type="match status" value="1"/>
</dbReference>
<evidence type="ECO:0000256" key="2">
    <source>
        <dbReference type="ARBA" id="ARBA00005983"/>
    </source>
</evidence>
<dbReference type="InterPro" id="IPR050187">
    <property type="entry name" value="Lipid_Phosphate_FormReg"/>
</dbReference>
<dbReference type="Proteomes" id="UP000054526">
    <property type="component" value="Unassembled WGS sequence"/>
</dbReference>
<reference evidence="12 13" key="1">
    <citation type="submission" date="2014-12" db="EMBL/GenBank/DDBJ databases">
        <title>Draft genome sequence of Cohnella kolymensis strain B-2846.</title>
        <authorList>
            <person name="Karlyshev A.V."/>
            <person name="Kudryashova E.B."/>
        </authorList>
    </citation>
    <scope>NUCLEOTIDE SEQUENCE [LARGE SCALE GENOMIC DNA]</scope>
    <source>
        <strain evidence="12 13">VKM B-2846</strain>
    </source>
</reference>
<evidence type="ECO:0000256" key="1">
    <source>
        <dbReference type="ARBA" id="ARBA00001946"/>
    </source>
</evidence>
<keyword evidence="4" id="KW-0808">Transferase</keyword>
<dbReference type="InterPro" id="IPR017438">
    <property type="entry name" value="ATP-NAD_kinase_N"/>
</dbReference>
<dbReference type="PROSITE" id="PS50146">
    <property type="entry name" value="DAGK"/>
    <property type="match status" value="1"/>
</dbReference>
<evidence type="ECO:0000259" key="11">
    <source>
        <dbReference type="PROSITE" id="PS50146"/>
    </source>
</evidence>
<dbReference type="GO" id="GO:0016301">
    <property type="term" value="F:kinase activity"/>
    <property type="evidence" value="ECO:0007669"/>
    <property type="project" value="UniProtKB-KW"/>
</dbReference>
<evidence type="ECO:0000256" key="6">
    <source>
        <dbReference type="ARBA" id="ARBA00022777"/>
    </source>
</evidence>
<keyword evidence="13" id="KW-1185">Reference proteome</keyword>
<feature type="domain" description="DAGKc" evidence="11">
    <location>
        <begin position="1"/>
        <end position="130"/>
    </location>
</feature>
<dbReference type="Pfam" id="PF19279">
    <property type="entry name" value="YegS_C"/>
    <property type="match status" value="1"/>
</dbReference>
<dbReference type="SUPFAM" id="SSF111331">
    <property type="entry name" value="NAD kinase/diacylglycerol kinase-like"/>
    <property type="match status" value="1"/>
</dbReference>
<keyword evidence="7" id="KW-0067">ATP-binding</keyword>
<keyword evidence="3" id="KW-0444">Lipid biosynthesis</keyword>
<organism evidence="12 13">
    <name type="scientific">Cohnella kolymensis</name>
    <dbReference type="NCBI Taxonomy" id="1590652"/>
    <lineage>
        <taxon>Bacteria</taxon>
        <taxon>Bacillati</taxon>
        <taxon>Bacillota</taxon>
        <taxon>Bacilli</taxon>
        <taxon>Bacillales</taxon>
        <taxon>Paenibacillaceae</taxon>
        <taxon>Cohnella</taxon>
    </lineage>
</organism>
<evidence type="ECO:0000256" key="9">
    <source>
        <dbReference type="ARBA" id="ARBA00023209"/>
    </source>
</evidence>
<comment type="cofactor">
    <cofactor evidence="1">
        <name>Mg(2+)</name>
        <dbReference type="ChEBI" id="CHEBI:18420"/>
    </cofactor>
</comment>
<comment type="similarity">
    <text evidence="2">Belongs to the diacylglycerol/lipid kinase family.</text>
</comment>
<dbReference type="InterPro" id="IPR005218">
    <property type="entry name" value="Diacylglycerol/lipid_kinase"/>
</dbReference>
<gene>
    <name evidence="12" type="ORF">SD71_21300</name>
</gene>
<evidence type="ECO:0000256" key="4">
    <source>
        <dbReference type="ARBA" id="ARBA00022679"/>
    </source>
</evidence>
<proteinExistence type="inferred from homology"/>
<evidence type="ECO:0000256" key="7">
    <source>
        <dbReference type="ARBA" id="ARBA00022840"/>
    </source>
</evidence>
<dbReference type="PANTHER" id="PTHR12358:SF107">
    <property type="entry name" value="LIPID KINASE BMRU-RELATED"/>
    <property type="match status" value="1"/>
</dbReference>
<dbReference type="SMART" id="SM00046">
    <property type="entry name" value="DAGKc"/>
    <property type="match status" value="1"/>
</dbReference>
<evidence type="ECO:0000313" key="13">
    <source>
        <dbReference type="Proteomes" id="UP000054526"/>
    </source>
</evidence>
<dbReference type="InterPro" id="IPR045540">
    <property type="entry name" value="YegS/DAGK_C"/>
</dbReference>
<name>A0ABR4ZZF6_9BACL</name>
<dbReference type="NCBIfam" id="TIGR00147">
    <property type="entry name" value="YegS/Rv2252/BmrU family lipid kinase"/>
    <property type="match status" value="1"/>
</dbReference>
<keyword evidence="9" id="KW-0594">Phospholipid biosynthesis</keyword>
<keyword evidence="6 12" id="KW-0418">Kinase</keyword>
<evidence type="ECO:0000313" key="12">
    <source>
        <dbReference type="EMBL" id="KIL34199.1"/>
    </source>
</evidence>
<comment type="caution">
    <text evidence="12">The sequence shown here is derived from an EMBL/GenBank/DDBJ whole genome shotgun (WGS) entry which is preliminary data.</text>
</comment>
<dbReference type="Pfam" id="PF00781">
    <property type="entry name" value="DAGK_cat"/>
    <property type="match status" value="1"/>
</dbReference>
<dbReference type="EMBL" id="JXAL01000034">
    <property type="protein sequence ID" value="KIL34199.1"/>
    <property type="molecule type" value="Genomic_DNA"/>
</dbReference>
<dbReference type="InterPro" id="IPR001206">
    <property type="entry name" value="Diacylglycerol_kinase_cat_dom"/>
</dbReference>
<dbReference type="InterPro" id="IPR016064">
    <property type="entry name" value="NAD/diacylglycerol_kinase_sf"/>
</dbReference>
<keyword evidence="8" id="KW-0443">Lipid metabolism</keyword>
<keyword evidence="5" id="KW-0547">Nucleotide-binding</keyword>
<dbReference type="Gene3D" id="3.40.50.10330">
    <property type="entry name" value="Probable inorganic polyphosphate/atp-NAD kinase, domain 1"/>
    <property type="match status" value="1"/>
</dbReference>
<keyword evidence="10" id="KW-1208">Phospholipid metabolism</keyword>
<sequence>MQKAAIILNPAAGNAQLPENIDRIAHKLRDQYDDVTIYETKEAGDGAGFVKKIASEVQLIVGAGGDGTIHELINALAPLENRPLFAVVPGGTCNDFSRAIGMAQDPLAAAEQIMSHRIRQVDIGKYGDKYFLNFWGIGLIAQVSTNIDSNLKDKLGKLSYYLSAAQTIPGFEPFLLKVESERFEYNGKACLLIVSNGAYTGGVKTFFPKTDLQDGLFDVLIIKETSIELAWQAIQSKMTSDIPESDNISYFRADKLTVLATPDQRIDCDGEISGRTPVYLENMRQHLSVILGDFQDD</sequence>
<evidence type="ECO:0000256" key="5">
    <source>
        <dbReference type="ARBA" id="ARBA00022741"/>
    </source>
</evidence>